<accession>A0A3M7SYD9</accession>
<keyword evidence="2" id="KW-1185">Reference proteome</keyword>
<reference evidence="1 2" key="1">
    <citation type="journal article" date="2018" name="Sci. Rep.">
        <title>Genomic signatures of local adaptation to the degree of environmental predictability in rotifers.</title>
        <authorList>
            <person name="Franch-Gras L."/>
            <person name="Hahn C."/>
            <person name="Garcia-Roger E.M."/>
            <person name="Carmona M.J."/>
            <person name="Serra M."/>
            <person name="Gomez A."/>
        </authorList>
    </citation>
    <scope>NUCLEOTIDE SEQUENCE [LARGE SCALE GENOMIC DNA]</scope>
    <source>
        <strain evidence="1">HYR1</strain>
    </source>
</reference>
<dbReference type="EMBL" id="REGN01000604">
    <property type="protein sequence ID" value="RNA40705.1"/>
    <property type="molecule type" value="Genomic_DNA"/>
</dbReference>
<proteinExistence type="predicted"/>
<evidence type="ECO:0000313" key="1">
    <source>
        <dbReference type="EMBL" id="RNA40705.1"/>
    </source>
</evidence>
<organism evidence="1 2">
    <name type="scientific">Brachionus plicatilis</name>
    <name type="common">Marine rotifer</name>
    <name type="synonym">Brachionus muelleri</name>
    <dbReference type="NCBI Taxonomy" id="10195"/>
    <lineage>
        <taxon>Eukaryota</taxon>
        <taxon>Metazoa</taxon>
        <taxon>Spiralia</taxon>
        <taxon>Gnathifera</taxon>
        <taxon>Rotifera</taxon>
        <taxon>Eurotatoria</taxon>
        <taxon>Monogononta</taxon>
        <taxon>Pseudotrocha</taxon>
        <taxon>Ploima</taxon>
        <taxon>Brachionidae</taxon>
        <taxon>Brachionus</taxon>
    </lineage>
</organism>
<gene>
    <name evidence="1" type="ORF">BpHYR1_037123</name>
</gene>
<protein>
    <submittedName>
        <fullName evidence="1">Uncharacterized protein</fullName>
    </submittedName>
</protein>
<comment type="caution">
    <text evidence="1">The sequence shown here is derived from an EMBL/GenBank/DDBJ whole genome shotgun (WGS) entry which is preliminary data.</text>
</comment>
<sequence>MTKNQGKISLKKKEKVFFSIYTNLIKTNKLFNKELLRKIRFLQILTKDIKIQFINLNNLKTLASNFKTLNLRVINEND</sequence>
<dbReference type="Proteomes" id="UP000276133">
    <property type="component" value="Unassembled WGS sequence"/>
</dbReference>
<name>A0A3M7SYD9_BRAPC</name>
<evidence type="ECO:0000313" key="2">
    <source>
        <dbReference type="Proteomes" id="UP000276133"/>
    </source>
</evidence>
<dbReference type="AlphaFoldDB" id="A0A3M7SYD9"/>